<dbReference type="PROSITE" id="PS50052">
    <property type="entry name" value="GUANYLATE_KINASE_2"/>
    <property type="match status" value="1"/>
</dbReference>
<dbReference type="AlphaFoldDB" id="A0A448WAT4"/>
<dbReference type="GO" id="GO:0005829">
    <property type="term" value="C:cytosol"/>
    <property type="evidence" value="ECO:0007669"/>
    <property type="project" value="TreeGrafter"/>
</dbReference>
<dbReference type="GO" id="GO:0004385">
    <property type="term" value="F:GMP kinase activity"/>
    <property type="evidence" value="ECO:0007669"/>
    <property type="project" value="TreeGrafter"/>
</dbReference>
<dbReference type="InterPro" id="IPR008145">
    <property type="entry name" value="GK/Ca_channel_bsu"/>
</dbReference>
<evidence type="ECO:0000313" key="6">
    <source>
        <dbReference type="EMBL" id="VEL07219.1"/>
    </source>
</evidence>
<keyword evidence="7" id="KW-1185">Reference proteome</keyword>
<evidence type="ECO:0000259" key="5">
    <source>
        <dbReference type="PROSITE" id="PS50052"/>
    </source>
</evidence>
<organism evidence="6 7">
    <name type="scientific">Protopolystoma xenopodis</name>
    <dbReference type="NCBI Taxonomy" id="117903"/>
    <lineage>
        <taxon>Eukaryota</taxon>
        <taxon>Metazoa</taxon>
        <taxon>Spiralia</taxon>
        <taxon>Lophotrochozoa</taxon>
        <taxon>Platyhelminthes</taxon>
        <taxon>Monogenea</taxon>
        <taxon>Polyopisthocotylea</taxon>
        <taxon>Polystomatidea</taxon>
        <taxon>Polystomatidae</taxon>
        <taxon>Protopolystoma</taxon>
    </lineage>
</organism>
<accession>A0A448WAT4</accession>
<evidence type="ECO:0000256" key="1">
    <source>
        <dbReference type="ARBA" id="ARBA00005790"/>
    </source>
</evidence>
<reference evidence="6" key="1">
    <citation type="submission" date="2018-11" db="EMBL/GenBank/DDBJ databases">
        <authorList>
            <consortium name="Pathogen Informatics"/>
        </authorList>
    </citation>
    <scope>NUCLEOTIDE SEQUENCE</scope>
</reference>
<keyword evidence="2" id="KW-0808">Transferase</keyword>
<dbReference type="InterPro" id="IPR008144">
    <property type="entry name" value="Guanylate_kin-like_dom"/>
</dbReference>
<gene>
    <name evidence="6" type="ORF">PXEA_LOCUS659</name>
</gene>
<dbReference type="SUPFAM" id="SSF52540">
    <property type="entry name" value="P-loop containing nucleoside triphosphate hydrolases"/>
    <property type="match status" value="1"/>
</dbReference>
<comment type="similarity">
    <text evidence="1">Belongs to the guanylate kinase family.</text>
</comment>
<name>A0A448WAT4_9PLAT</name>
<dbReference type="EMBL" id="CAAALY010001289">
    <property type="protein sequence ID" value="VEL07219.1"/>
    <property type="molecule type" value="Genomic_DNA"/>
</dbReference>
<keyword evidence="3" id="KW-0418">Kinase</keyword>
<evidence type="ECO:0000256" key="2">
    <source>
        <dbReference type="ARBA" id="ARBA00022679"/>
    </source>
</evidence>
<dbReference type="Pfam" id="PF00625">
    <property type="entry name" value="Guanylate_kin"/>
    <property type="match status" value="1"/>
</dbReference>
<protein>
    <recommendedName>
        <fullName evidence="5">Guanylate kinase-like domain-containing protein</fullName>
    </recommendedName>
</protein>
<evidence type="ECO:0000256" key="4">
    <source>
        <dbReference type="SAM" id="MobiDB-lite"/>
    </source>
</evidence>
<dbReference type="OrthoDB" id="78824at2759"/>
<proteinExistence type="inferred from homology"/>
<comment type="caution">
    <text evidence="6">The sequence shown here is derived from an EMBL/GenBank/DDBJ whole genome shotgun (WGS) entry which is preliminary data.</text>
</comment>
<dbReference type="InterPro" id="IPR027417">
    <property type="entry name" value="P-loop_NTPase"/>
</dbReference>
<dbReference type="PANTHER" id="PTHR23117">
    <property type="entry name" value="GUANYLATE KINASE-RELATED"/>
    <property type="match status" value="1"/>
</dbReference>
<feature type="domain" description="Guanylate kinase-like" evidence="5">
    <location>
        <begin position="1"/>
        <end position="150"/>
    </location>
</feature>
<sequence>MPTTCSLHTTRPPRPGEVDGIDFYFVSDAINLRLHDPAIQGPLDVPLFSLIHSSRPPSPSPSPSFVNLPSKSTPEVPIDITPSTPDKNQETHQTLHFIEVGQFQTHTYATSAEAVCQIARKGQICLLDVSLAAVKRLRVGFITICFRLLS</sequence>
<evidence type="ECO:0000313" key="7">
    <source>
        <dbReference type="Proteomes" id="UP000784294"/>
    </source>
</evidence>
<evidence type="ECO:0000256" key="3">
    <source>
        <dbReference type="ARBA" id="ARBA00022777"/>
    </source>
</evidence>
<dbReference type="Proteomes" id="UP000784294">
    <property type="component" value="Unassembled WGS sequence"/>
</dbReference>
<dbReference type="Gene3D" id="3.40.50.300">
    <property type="entry name" value="P-loop containing nucleotide triphosphate hydrolases"/>
    <property type="match status" value="1"/>
</dbReference>
<feature type="region of interest" description="Disordered" evidence="4">
    <location>
        <begin position="54"/>
        <end position="88"/>
    </location>
</feature>
<dbReference type="PANTHER" id="PTHR23117:SF13">
    <property type="entry name" value="GUANYLATE KINASE"/>
    <property type="match status" value="1"/>
</dbReference>